<name>A0A814GHC9_9BILA</name>
<feature type="transmembrane region" description="Helical" evidence="1">
    <location>
        <begin position="57"/>
        <end position="77"/>
    </location>
</feature>
<keyword evidence="1" id="KW-0472">Membrane</keyword>
<evidence type="ECO:0000313" key="5">
    <source>
        <dbReference type="Proteomes" id="UP000663864"/>
    </source>
</evidence>
<feature type="transmembrane region" description="Helical" evidence="1">
    <location>
        <begin position="120"/>
        <end position="142"/>
    </location>
</feature>
<dbReference type="EMBL" id="CAJNOO010000712">
    <property type="protein sequence ID" value="CAF1016593.1"/>
    <property type="molecule type" value="Genomic_DNA"/>
</dbReference>
<feature type="transmembrane region" description="Helical" evidence="1">
    <location>
        <begin position="226"/>
        <end position="246"/>
    </location>
</feature>
<dbReference type="OrthoDB" id="10052780at2759"/>
<feature type="transmembrane region" description="Helical" evidence="1">
    <location>
        <begin position="192"/>
        <end position="214"/>
    </location>
</feature>
<protein>
    <submittedName>
        <fullName evidence="2">Uncharacterized protein</fullName>
    </submittedName>
</protein>
<evidence type="ECO:0000313" key="4">
    <source>
        <dbReference type="EMBL" id="CAF4004155.1"/>
    </source>
</evidence>
<evidence type="ECO:0000313" key="2">
    <source>
        <dbReference type="EMBL" id="CAF0996379.1"/>
    </source>
</evidence>
<keyword evidence="1" id="KW-1133">Transmembrane helix</keyword>
<accession>A0A814GHC9</accession>
<evidence type="ECO:0000256" key="1">
    <source>
        <dbReference type="SAM" id="Phobius"/>
    </source>
</evidence>
<feature type="transmembrane region" description="Helical" evidence="1">
    <location>
        <begin position="27"/>
        <end position="45"/>
    </location>
</feature>
<reference evidence="2" key="1">
    <citation type="submission" date="2021-02" db="EMBL/GenBank/DDBJ databases">
        <authorList>
            <person name="Nowell W R."/>
        </authorList>
    </citation>
    <scope>NUCLEOTIDE SEQUENCE</scope>
</reference>
<dbReference type="AlphaFoldDB" id="A0A814GHC9"/>
<dbReference type="Proteomes" id="UP000663864">
    <property type="component" value="Unassembled WGS sequence"/>
</dbReference>
<evidence type="ECO:0000313" key="3">
    <source>
        <dbReference type="EMBL" id="CAF1016593.1"/>
    </source>
</evidence>
<keyword evidence="1" id="KW-0812">Transmembrane</keyword>
<dbReference type="EMBL" id="CAJNOT010000480">
    <property type="protein sequence ID" value="CAF0996379.1"/>
    <property type="molecule type" value="Genomic_DNA"/>
</dbReference>
<dbReference type="Proteomes" id="UP000663882">
    <property type="component" value="Unassembled WGS sequence"/>
</dbReference>
<sequence length="270" mass="30625">MDNNKINRNITTFLETYPYPAYEFNKIAAGVFAGLVGVSLIGLIIQSILIRFQPIRLNILILLSHLTMFVHLVLRAALSTETNKSKATFTAMTVLLAISLRTIIFANYDFLVRIWNLKKWISRALLIGPALAAIASVILMAPANSLGYNPDTIETSFRLRKASNTIVLGLTIVFYPVWFATKTIQHMNTLAIIFLIISSICCLIVSIFLVVTSIPKYYIRSNEQEFWTYIFQIIPTMVAQFTWTILHPKRTLVKKQQFERGTESVTTIDL</sequence>
<dbReference type="EMBL" id="CAJOBD010004673">
    <property type="protein sequence ID" value="CAF4004155.1"/>
    <property type="molecule type" value="Genomic_DNA"/>
</dbReference>
<proteinExistence type="predicted"/>
<feature type="transmembrane region" description="Helical" evidence="1">
    <location>
        <begin position="89"/>
        <end position="108"/>
    </location>
</feature>
<comment type="caution">
    <text evidence="2">The sequence shown here is derived from an EMBL/GenBank/DDBJ whole genome shotgun (WGS) entry which is preliminary data.</text>
</comment>
<feature type="transmembrane region" description="Helical" evidence="1">
    <location>
        <begin position="162"/>
        <end position="180"/>
    </location>
</feature>
<dbReference type="Proteomes" id="UP000663836">
    <property type="component" value="Unassembled WGS sequence"/>
</dbReference>
<gene>
    <name evidence="4" type="ORF">JBS370_LOCUS26454</name>
    <name evidence="3" type="ORF">RFH988_LOCUS14972</name>
    <name evidence="2" type="ORF">ZHD862_LOCUS12292</name>
</gene>
<organism evidence="2 5">
    <name type="scientific">Rotaria sordida</name>
    <dbReference type="NCBI Taxonomy" id="392033"/>
    <lineage>
        <taxon>Eukaryota</taxon>
        <taxon>Metazoa</taxon>
        <taxon>Spiralia</taxon>
        <taxon>Gnathifera</taxon>
        <taxon>Rotifera</taxon>
        <taxon>Eurotatoria</taxon>
        <taxon>Bdelloidea</taxon>
        <taxon>Philodinida</taxon>
        <taxon>Philodinidae</taxon>
        <taxon>Rotaria</taxon>
    </lineage>
</organism>